<dbReference type="EC" id="4.3.2.2" evidence="3"/>
<keyword evidence="1 3" id="KW-0456">Lyase</keyword>
<dbReference type="InterPro" id="IPR008948">
    <property type="entry name" value="L-Aspartase-like"/>
</dbReference>
<dbReference type="AlphaFoldDB" id="G8C3L8"/>
<dbReference type="HOGENOM" id="CLU_403248_0_0_14"/>
<dbReference type="RefSeq" id="WP_015511781.1">
    <property type="nucleotide sequence ID" value="NC_021007.1"/>
</dbReference>
<dbReference type="InterPro" id="IPR022761">
    <property type="entry name" value="Fumarate_lyase_N"/>
</dbReference>
<dbReference type="InterPro" id="IPR020557">
    <property type="entry name" value="Fumarate_lyase_CS"/>
</dbReference>
<feature type="domain" description="Adenylosuccinate lyase C-terminal" evidence="2">
    <location>
        <begin position="352"/>
        <end position="431"/>
    </location>
</feature>
<dbReference type="EMBL" id="HE613254">
    <property type="protein sequence ID" value="CCE66916.1"/>
    <property type="molecule type" value="Genomic_DNA"/>
</dbReference>
<dbReference type="Pfam" id="PF00206">
    <property type="entry name" value="Lyase_1"/>
    <property type="match status" value="1"/>
</dbReference>
<dbReference type="PATRIC" id="fig|1116213.3.peg.429"/>
<dbReference type="GO" id="GO:0005829">
    <property type="term" value="C:cytosol"/>
    <property type="evidence" value="ECO:0007669"/>
    <property type="project" value="TreeGrafter"/>
</dbReference>
<dbReference type="GO" id="GO:0044208">
    <property type="term" value="P:'de novo' AMP biosynthetic process"/>
    <property type="evidence" value="ECO:0007669"/>
    <property type="project" value="TreeGrafter"/>
</dbReference>
<organism evidence="3">
    <name type="scientific">Candidatus Mycoplasma haematominutum 'Birmingham 1'</name>
    <dbReference type="NCBI Taxonomy" id="1116213"/>
    <lineage>
        <taxon>Bacteria</taxon>
        <taxon>Bacillati</taxon>
        <taxon>Mycoplasmatota</taxon>
        <taxon>Mollicutes</taxon>
        <taxon>Mycoplasmataceae</taxon>
        <taxon>Mycoplasma</taxon>
    </lineage>
</organism>
<dbReference type="InterPro" id="IPR000836">
    <property type="entry name" value="PRTase_dom"/>
</dbReference>
<dbReference type="Gene3D" id="1.10.275.10">
    <property type="entry name" value="Fumarase/aspartase (N-terminal domain)"/>
    <property type="match status" value="1"/>
</dbReference>
<dbReference type="SUPFAM" id="SSF48557">
    <property type="entry name" value="L-aspartase-like"/>
    <property type="match status" value="1"/>
</dbReference>
<dbReference type="InterPro" id="IPR024083">
    <property type="entry name" value="Fumarase/histidase_N"/>
</dbReference>
<dbReference type="Gene3D" id="1.20.200.10">
    <property type="entry name" value="Fumarase/aspartase (Central domain)"/>
    <property type="match status" value="1"/>
</dbReference>
<dbReference type="PANTHER" id="PTHR43172:SF1">
    <property type="entry name" value="ADENYLOSUCCINATE LYASE"/>
    <property type="match status" value="1"/>
</dbReference>
<dbReference type="KEGG" id="mhb:MHM_03980"/>
<name>G8C3L8_9MOLU</name>
<dbReference type="Gene3D" id="3.40.50.2020">
    <property type="match status" value="1"/>
</dbReference>
<dbReference type="InterPro" id="IPR019468">
    <property type="entry name" value="AdenyloSucc_lyase_C"/>
</dbReference>
<reference evidence="3" key="2">
    <citation type="submission" date="2011-11" db="EMBL/GenBank/DDBJ databases">
        <authorList>
            <person name="Barker E."/>
        </authorList>
    </citation>
    <scope>NUCLEOTIDE SEQUENCE</scope>
    <source>
        <strain evidence="3">Birmingham 1</strain>
    </source>
</reference>
<evidence type="ECO:0000256" key="1">
    <source>
        <dbReference type="ARBA" id="ARBA00023239"/>
    </source>
</evidence>
<gene>
    <name evidence="3" type="primary">purB</name>
    <name evidence="3" type="ORF">MHM_03980</name>
</gene>
<dbReference type="PANTHER" id="PTHR43172">
    <property type="entry name" value="ADENYLOSUCCINATE LYASE"/>
    <property type="match status" value="1"/>
</dbReference>
<dbReference type="Gene3D" id="1.10.40.30">
    <property type="entry name" value="Fumarase/aspartase (C-terminal domain)"/>
    <property type="match status" value="1"/>
</dbReference>
<evidence type="ECO:0000313" key="3">
    <source>
        <dbReference type="EMBL" id="CCE66916.1"/>
    </source>
</evidence>
<dbReference type="OrthoDB" id="9768878at2"/>
<accession>G8C3L8</accession>
<dbReference type="GO" id="GO:0004018">
    <property type="term" value="F:N6-(1,2-dicarboxyethyl)AMP AMP-lyase (fumarate-forming) activity"/>
    <property type="evidence" value="ECO:0007669"/>
    <property type="project" value="TreeGrafter"/>
</dbReference>
<dbReference type="SUPFAM" id="SSF53271">
    <property type="entry name" value="PRTase-like"/>
    <property type="match status" value="2"/>
</dbReference>
<dbReference type="CDD" id="cd06223">
    <property type="entry name" value="PRTases_typeI"/>
    <property type="match status" value="1"/>
</dbReference>
<dbReference type="PROSITE" id="PS00163">
    <property type="entry name" value="FUMARATE_LYASES"/>
    <property type="match status" value="1"/>
</dbReference>
<evidence type="ECO:0000259" key="2">
    <source>
        <dbReference type="SMART" id="SM00998"/>
    </source>
</evidence>
<reference evidence="3" key="1">
    <citation type="submission" date="2011-11" db="EMBL/GenBank/DDBJ databases">
        <title>Complete genome sequence of Candidatus Mycoplasma haemominutum.</title>
        <authorList>
            <person name="Barker E.N."/>
            <person name="Darby A.C."/>
            <person name="Helps C.R."/>
            <person name="Peters I.R."/>
            <person name="Hughes M.A."/>
            <person name="Radford A.D."/>
            <person name="Novacco M."/>
            <person name="Boretti F."/>
            <person name="Hofmann-Lehmann R."/>
            <person name="Tasker S."/>
        </authorList>
    </citation>
    <scope>NUCLEOTIDE SEQUENCE</scope>
    <source>
        <strain evidence="3">Birmingham 1</strain>
    </source>
</reference>
<proteinExistence type="predicted"/>
<dbReference type="PRINTS" id="PR00149">
    <property type="entry name" value="FUMRATELYASE"/>
</dbReference>
<dbReference type="InterPro" id="IPR029057">
    <property type="entry name" value="PRTase-like"/>
</dbReference>
<dbReference type="SMART" id="SM00998">
    <property type="entry name" value="ADSL_C"/>
    <property type="match status" value="1"/>
</dbReference>
<dbReference type="InterPro" id="IPR000362">
    <property type="entry name" value="Fumarate_lyase_fam"/>
</dbReference>
<dbReference type="GO" id="GO:0070626">
    <property type="term" value="F:(S)-2-(5-amino-1-(5-phospho-D-ribosyl)imidazole-4-carboxamido) succinate lyase (fumarate-forming) activity"/>
    <property type="evidence" value="ECO:0007669"/>
    <property type="project" value="TreeGrafter"/>
</dbReference>
<sequence length="698" mass="80745">MIARYRVPQLEKLFSEESKYKRWLLLEKEVLFALSESLSIREEELLEFELQLPSISPQEVEVSESKTKHDFVAFLQVLEDKTKHLPVSRWIHYGLTSSDIIDSATSLALREANLLLLKELEELKKTLYELAYKYMDTLQVGRTHGRHAELSSFGLKFAITYQELEKAIELLYHSRRQVEVITLKGSTGTYAHISPEIQEKLAQRLKLFSVYSSTQALPRGRYFSYLFSLSLIGQLLNALAFNLRTLSREEIGEISEKLSHGQIGSSSMPHKSNPVRLENIAGLSRWLTKIAELSQLNIPLWDERDISHSSNERMSLEDAPTLLFNVVSNLNSYLKDLEINREKLLDNISLTRGAVCSQSVMLALLNSSPTLTRSDAHQKMSELVKQVRRGEYVSLEEAVKSNNLLPPEEIAKCFNLERHLSYLPKVFQHIFKKEIEEKYYKGIIFSKEEIEHATYFLAQRINWYYTGAKYWKEKDNYSRRELVEEKYDSSAVLVISLLEGATTLAGTILPLLNFPLLYRSIHFSVSGYYEQLTKNRTKEEVADAEIEEYVEREISGTPEFKTILELASKYSRVLILEDIVDSKVTLKTIYKILSKIENVKEIKSAALFVKIVDQKIDPLYTEEYYSPSLFSPNYLGSKEEYKLTEFNFKNFKDKSASKLVNWYGLIIQENVWVIGYGLDSEHKYRNFQALGELNKDFI</sequence>
<protein>
    <submittedName>
        <fullName evidence="3">Adenylosuccinate lyase</fullName>
        <ecNumber evidence="3">4.3.2.2</ecNumber>
    </submittedName>
</protein>